<evidence type="ECO:0000313" key="2">
    <source>
        <dbReference type="Proteomes" id="UP001058098"/>
    </source>
</evidence>
<keyword evidence="2" id="KW-1185">Reference proteome</keyword>
<accession>A0ABY5R6Z3</accession>
<gene>
    <name evidence="1" type="ORF">IHQ72_11175</name>
</gene>
<evidence type="ECO:0000313" key="1">
    <source>
        <dbReference type="EMBL" id="UVC18934.1"/>
    </source>
</evidence>
<sequence>MTNLSQLGPPITGKLHSEEVEHESDHFYLCPTGDQVVDARDLRRVIWHDQPGHEPLEFDS</sequence>
<dbReference type="RefSeq" id="WP_258122489.1">
    <property type="nucleotide sequence ID" value="NZ_CP062229.1"/>
</dbReference>
<reference evidence="1" key="1">
    <citation type="submission" date="2020-09" db="EMBL/GenBank/DDBJ databases">
        <title>Rhizobia associated with sainfoin plants.</title>
        <authorList>
            <person name="Asharfi S."/>
            <person name="Kuzmanovic N."/>
            <person name="Bunk B."/>
            <person name="Sproeer C."/>
            <person name="Becker M."/>
            <person name="Thuenen T."/>
        </authorList>
    </citation>
    <scope>NUCLEOTIDE SEQUENCE</scope>
    <source>
        <strain evidence="1">OM4</strain>
    </source>
</reference>
<organism evidence="1 2">
    <name type="scientific">Mesorhizobium onobrychidis</name>
    <dbReference type="NCBI Taxonomy" id="2775404"/>
    <lineage>
        <taxon>Bacteria</taxon>
        <taxon>Pseudomonadati</taxon>
        <taxon>Pseudomonadota</taxon>
        <taxon>Alphaproteobacteria</taxon>
        <taxon>Hyphomicrobiales</taxon>
        <taxon>Phyllobacteriaceae</taxon>
        <taxon>Mesorhizobium</taxon>
    </lineage>
</organism>
<protein>
    <submittedName>
        <fullName evidence="1">Uncharacterized protein</fullName>
    </submittedName>
</protein>
<dbReference type="EMBL" id="CP062229">
    <property type="protein sequence ID" value="UVC18934.1"/>
    <property type="molecule type" value="Genomic_DNA"/>
</dbReference>
<dbReference type="Proteomes" id="UP001058098">
    <property type="component" value="Chromosome"/>
</dbReference>
<name>A0ABY5R6Z3_9HYPH</name>
<proteinExistence type="predicted"/>